<dbReference type="NCBIfam" id="TIGR02814">
    <property type="entry name" value="pfaD_fam"/>
    <property type="match status" value="1"/>
</dbReference>
<dbReference type="Pfam" id="PF03060">
    <property type="entry name" value="NMO"/>
    <property type="match status" value="1"/>
</dbReference>
<gene>
    <name evidence="2" type="ORF">PX52LOC_01181</name>
</gene>
<evidence type="ECO:0000313" key="3">
    <source>
        <dbReference type="Proteomes" id="UP000324974"/>
    </source>
</evidence>
<evidence type="ECO:0000259" key="1">
    <source>
        <dbReference type="Pfam" id="PF21607"/>
    </source>
</evidence>
<dbReference type="KEGG" id="lrs:PX52LOC_01181"/>
<proteinExistence type="predicted"/>
<dbReference type="InterPro" id="IPR013785">
    <property type="entry name" value="Aldolase_TIM"/>
</dbReference>
<protein>
    <submittedName>
        <fullName evidence="2">2-nitropropane dioxygenase</fullName>
    </submittedName>
</protein>
<keyword evidence="3" id="KW-1185">Reference proteome</keyword>
<dbReference type="PANTHER" id="PTHR32332">
    <property type="entry name" value="2-NITROPROPANE DIOXYGENASE"/>
    <property type="match status" value="1"/>
</dbReference>
<dbReference type="EMBL" id="CP042425">
    <property type="protein sequence ID" value="QEL14309.1"/>
    <property type="molecule type" value="Genomic_DNA"/>
</dbReference>
<evidence type="ECO:0000313" key="2">
    <source>
        <dbReference type="EMBL" id="QEL14309.1"/>
    </source>
</evidence>
<organism evidence="2 3">
    <name type="scientific">Limnoglobus roseus</name>
    <dbReference type="NCBI Taxonomy" id="2598579"/>
    <lineage>
        <taxon>Bacteria</taxon>
        <taxon>Pseudomonadati</taxon>
        <taxon>Planctomycetota</taxon>
        <taxon>Planctomycetia</taxon>
        <taxon>Gemmatales</taxon>
        <taxon>Gemmataceae</taxon>
        <taxon>Limnoglobus</taxon>
    </lineage>
</organism>
<dbReference type="Gene3D" id="3.20.20.70">
    <property type="entry name" value="Aldolase class I"/>
    <property type="match status" value="1"/>
</dbReference>
<dbReference type="InterPro" id="IPR014179">
    <property type="entry name" value="PfaD-like_TIM-barrel"/>
</dbReference>
<keyword evidence="2" id="KW-0223">Dioxygenase</keyword>
<dbReference type="PANTHER" id="PTHR32332:SF20">
    <property type="entry name" value="2-NITROPROPANE DIOXYGENASE-LIKE PROTEIN"/>
    <property type="match status" value="1"/>
</dbReference>
<dbReference type="RefSeq" id="WP_149109211.1">
    <property type="nucleotide sequence ID" value="NZ_CP042425.1"/>
</dbReference>
<sequence>MGSSSPSITSRSIVRLSLGWWRSDRSQPTSDPASIRSLIGTLKAPLNVVSGEQGLALAVGGETRLGTPPPGGDFVPLFASLPPVTPDMLGDPAFMAAYGLRYPYMTGAMANGIASAEIVEAMGQNGMLGSFGAAGLSVERVAAAIDRIQGSLGDSPYCFNLIHSPNEPAHENAIADLYIRRGVRIVEASAYLDLTPAIVRYRAAGIRRGSAGLPLVVHRVIAKVSRVEVATKFLSPPPARMLQELVAAGQLTAEQADAVSKLPMCDDLTVEADSGGHTDNRPAITLLPTILALRDRLQEQFKYPTPVRVGLAGGIATPASVAGAFSMGAAYVVTGSVNQACVESGSSDVVRKMLAEAGQADTAMAPAADMFEMGVKLQVLKRGTMFPMRAQKLFEVYRAYSAWDAVPNSERMNIEKNLLRRPFEEVWAETKAFFERRDPTQLPKAETDPKHKMALVFRWYLGLSSRWANVGENGRQLDYQVWCGPAMGAFNEWVKGSYLEEPRYRNVTTVAMNLLYGACVVLRRQSLAMQGVHLPSICFPTEPLSPDQIEAKLR</sequence>
<dbReference type="GO" id="GO:0051213">
    <property type="term" value="F:dioxygenase activity"/>
    <property type="evidence" value="ECO:0007669"/>
    <property type="project" value="UniProtKB-KW"/>
</dbReference>
<dbReference type="InterPro" id="IPR049489">
    <property type="entry name" value="FabD-like_helical_ins"/>
</dbReference>
<dbReference type="AlphaFoldDB" id="A0A5C1A5A0"/>
<feature type="domain" description="[Acyl-carrier-protein] S-malonyltransferase-like inserted helical" evidence="1">
    <location>
        <begin position="400"/>
        <end position="479"/>
    </location>
</feature>
<keyword evidence="2" id="KW-0560">Oxidoreductase</keyword>
<accession>A0A5C1A5A0</accession>
<name>A0A5C1A5A0_9BACT</name>
<dbReference type="Pfam" id="PF21607">
    <property type="entry name" value="FabD_helical_ins"/>
    <property type="match status" value="1"/>
</dbReference>
<dbReference type="OrthoDB" id="9805460at2"/>
<reference evidence="3" key="1">
    <citation type="submission" date="2019-08" db="EMBL/GenBank/DDBJ databases">
        <title>Limnoglobus roseus gen. nov., sp. nov., a novel freshwater planctomycete with a giant genome from the family Gemmataceae.</title>
        <authorList>
            <person name="Kulichevskaya I.S."/>
            <person name="Naumoff D.G."/>
            <person name="Miroshnikov K."/>
            <person name="Ivanova A."/>
            <person name="Philippov D.A."/>
            <person name="Hakobyan A."/>
            <person name="Rijpstra I.C."/>
            <person name="Sinninghe Damste J.S."/>
            <person name="Liesack W."/>
            <person name="Dedysh S.N."/>
        </authorList>
    </citation>
    <scope>NUCLEOTIDE SEQUENCE [LARGE SCALE GENOMIC DNA]</scope>
    <source>
        <strain evidence="3">PX52</strain>
    </source>
</reference>
<dbReference type="CDD" id="cd04742">
    <property type="entry name" value="NPD_FabD"/>
    <property type="match status" value="1"/>
</dbReference>
<dbReference type="Proteomes" id="UP000324974">
    <property type="component" value="Chromosome"/>
</dbReference>
<dbReference type="SUPFAM" id="SSF51395">
    <property type="entry name" value="FMN-linked oxidoreductases"/>
    <property type="match status" value="1"/>
</dbReference>